<dbReference type="Gene3D" id="3.40.50.360">
    <property type="match status" value="1"/>
</dbReference>
<proteinExistence type="predicted"/>
<dbReference type="GO" id="GO:0016491">
    <property type="term" value="F:oxidoreductase activity"/>
    <property type="evidence" value="ECO:0007669"/>
    <property type="project" value="TreeGrafter"/>
</dbReference>
<dbReference type="GO" id="GO:0005829">
    <property type="term" value="C:cytosol"/>
    <property type="evidence" value="ECO:0007669"/>
    <property type="project" value="TreeGrafter"/>
</dbReference>
<evidence type="ECO:0000259" key="4">
    <source>
        <dbReference type="PROSITE" id="PS50902"/>
    </source>
</evidence>
<dbReference type="PANTHER" id="PTHR19384">
    <property type="entry name" value="NITRIC OXIDE SYNTHASE-RELATED"/>
    <property type="match status" value="1"/>
</dbReference>
<reference evidence="5" key="1">
    <citation type="submission" date="2022-01" db="EMBL/GenBank/DDBJ databases">
        <title>Whole genome-based taxonomy of the Shewanellaceae.</title>
        <authorList>
            <person name="Martin-Rodriguez A.J."/>
        </authorList>
    </citation>
    <scope>NUCLEOTIDE SEQUENCE</scope>
    <source>
        <strain evidence="5">KCTC 23973</strain>
    </source>
</reference>
<keyword evidence="3" id="KW-0813">Transport</keyword>
<dbReference type="NCBIfam" id="NF005989">
    <property type="entry name" value="PRK08105.1"/>
    <property type="match status" value="1"/>
</dbReference>
<evidence type="ECO:0000256" key="1">
    <source>
        <dbReference type="ARBA" id="ARBA00022630"/>
    </source>
</evidence>
<organism evidence="5 6">
    <name type="scientific">Shewanella pneumatophori</name>
    <dbReference type="NCBI Taxonomy" id="314092"/>
    <lineage>
        <taxon>Bacteria</taxon>
        <taxon>Pseudomonadati</taxon>
        <taxon>Pseudomonadota</taxon>
        <taxon>Gammaproteobacteria</taxon>
        <taxon>Alteromonadales</taxon>
        <taxon>Shewanellaceae</taxon>
        <taxon>Shewanella</taxon>
    </lineage>
</organism>
<protein>
    <submittedName>
        <fullName evidence="5">Flavodoxin</fullName>
    </submittedName>
</protein>
<comment type="caution">
    <text evidence="5">The sequence shown here is derived from an EMBL/GenBank/DDBJ whole genome shotgun (WGS) entry which is preliminary data.</text>
</comment>
<accession>A0A9X1ZAD7</accession>
<dbReference type="Pfam" id="PF00258">
    <property type="entry name" value="Flavodoxin_1"/>
    <property type="match status" value="1"/>
</dbReference>
<dbReference type="EMBL" id="JAKILB010000004">
    <property type="protein sequence ID" value="MCL1138599.1"/>
    <property type="molecule type" value="Genomic_DNA"/>
</dbReference>
<feature type="domain" description="Flavodoxin-like" evidence="4">
    <location>
        <begin position="4"/>
        <end position="145"/>
    </location>
</feature>
<keyword evidence="2" id="KW-0288">FMN</keyword>
<sequence>MEKVNLVFGTVYGGAQFVAESLQQGLVDAGFEAILHQPDQLSGFIPAENELLLIICSTTGQGDIPDDIQPWFYEMQSKAPYIPELKFGLIGLGDSSYETFCGASEQFLALFEELGAKRLGDFLKIDAGETMEPEVEALAWLPSWIEQISNERAA</sequence>
<name>A0A9X1ZAD7_9GAMM</name>
<dbReference type="PRINTS" id="PR00369">
    <property type="entry name" value="FLAVODOXIN"/>
</dbReference>
<dbReference type="Proteomes" id="UP001139293">
    <property type="component" value="Unassembled WGS sequence"/>
</dbReference>
<dbReference type="AlphaFoldDB" id="A0A9X1ZAD7"/>
<keyword evidence="6" id="KW-1185">Reference proteome</keyword>
<dbReference type="SUPFAM" id="SSF52218">
    <property type="entry name" value="Flavoproteins"/>
    <property type="match status" value="1"/>
</dbReference>
<keyword evidence="3" id="KW-0249">Electron transport</keyword>
<evidence type="ECO:0000256" key="2">
    <source>
        <dbReference type="ARBA" id="ARBA00022643"/>
    </source>
</evidence>
<dbReference type="GO" id="GO:0050660">
    <property type="term" value="F:flavin adenine dinucleotide binding"/>
    <property type="evidence" value="ECO:0007669"/>
    <property type="project" value="TreeGrafter"/>
</dbReference>
<dbReference type="RefSeq" id="WP_248949650.1">
    <property type="nucleotide sequence ID" value="NZ_JAKILB010000004.1"/>
</dbReference>
<evidence type="ECO:0000256" key="3">
    <source>
        <dbReference type="ARBA" id="ARBA00022982"/>
    </source>
</evidence>
<keyword evidence="1" id="KW-0285">Flavoprotein</keyword>
<dbReference type="GO" id="GO:0010181">
    <property type="term" value="F:FMN binding"/>
    <property type="evidence" value="ECO:0007669"/>
    <property type="project" value="InterPro"/>
</dbReference>
<gene>
    <name evidence="5" type="ORF">L2740_08595</name>
</gene>
<evidence type="ECO:0000313" key="5">
    <source>
        <dbReference type="EMBL" id="MCL1138599.1"/>
    </source>
</evidence>
<dbReference type="InterPro" id="IPR001094">
    <property type="entry name" value="Flavdoxin-like"/>
</dbReference>
<evidence type="ECO:0000313" key="6">
    <source>
        <dbReference type="Proteomes" id="UP001139293"/>
    </source>
</evidence>
<dbReference type="InterPro" id="IPR008254">
    <property type="entry name" value="Flavodoxin/NO_synth"/>
</dbReference>
<dbReference type="InterPro" id="IPR029039">
    <property type="entry name" value="Flavoprotein-like_sf"/>
</dbReference>
<dbReference type="PROSITE" id="PS50902">
    <property type="entry name" value="FLAVODOXIN_LIKE"/>
    <property type="match status" value="1"/>
</dbReference>